<keyword evidence="3" id="KW-0378">Hydrolase</keyword>
<protein>
    <recommendedName>
        <fullName evidence="5">Peptidase C1A papain C-terminal domain-containing protein</fullName>
    </recommendedName>
</protein>
<feature type="domain" description="Peptidase C1A papain C-terminal" evidence="5">
    <location>
        <begin position="78"/>
        <end position="257"/>
    </location>
</feature>
<dbReference type="STRING" id="3750.A0A498JVA7"/>
<evidence type="ECO:0000313" key="7">
    <source>
        <dbReference type="Proteomes" id="UP000290289"/>
    </source>
</evidence>
<dbReference type="PANTHER" id="PTHR12411">
    <property type="entry name" value="CYSTEINE PROTEASE FAMILY C1-RELATED"/>
    <property type="match status" value="1"/>
</dbReference>
<evidence type="ECO:0000256" key="4">
    <source>
        <dbReference type="ARBA" id="ARBA00022807"/>
    </source>
</evidence>
<dbReference type="Proteomes" id="UP000290289">
    <property type="component" value="Chromosome 5"/>
</dbReference>
<dbReference type="AlphaFoldDB" id="A0A498JVA7"/>
<reference evidence="6 7" key="1">
    <citation type="submission" date="2018-10" db="EMBL/GenBank/DDBJ databases">
        <title>A high-quality apple genome assembly.</title>
        <authorList>
            <person name="Hu J."/>
        </authorList>
    </citation>
    <scope>NUCLEOTIDE SEQUENCE [LARGE SCALE GENOMIC DNA]</scope>
    <source>
        <strain evidence="7">cv. HFTH1</strain>
        <tissue evidence="6">Young leaf</tissue>
    </source>
</reference>
<dbReference type="InterPro" id="IPR000668">
    <property type="entry name" value="Peptidase_C1A_C"/>
</dbReference>
<dbReference type="GO" id="GO:0006508">
    <property type="term" value="P:proteolysis"/>
    <property type="evidence" value="ECO:0007669"/>
    <property type="project" value="UniProtKB-KW"/>
</dbReference>
<dbReference type="EMBL" id="RDQH01000331">
    <property type="protein sequence ID" value="RXH99105.1"/>
    <property type="molecule type" value="Genomic_DNA"/>
</dbReference>
<sequence>MEMTKDSVAYITDYEPVYHIIARRNCRKRSLCSRYQLLLQAEEYNLNSTLVGYSLEIVDFISTMVLQSLHTVDIWSLLYRSLTISDTDDVSNSCWAFSPVAALEGIVQTKTGQLISLSEQQLVDCSRFYGNKGFRGGYMEKSLNRKRRDYTYQATEGSCDNNNLNWHAASARITVPSQQRKRSIEAHVYATCLNWHSCHLARLQVLQKLGLHSVKGCGIVPNHGVTIVGYMRILRRCWSSWRSLWPCYNGFLPKYRLVFSATPIQALALDEVET</sequence>
<dbReference type="SMART" id="SM00645">
    <property type="entry name" value="Pept_C1"/>
    <property type="match status" value="1"/>
</dbReference>
<name>A0A498JVA7_MALDO</name>
<evidence type="ECO:0000256" key="3">
    <source>
        <dbReference type="ARBA" id="ARBA00022801"/>
    </source>
</evidence>
<proteinExistence type="inferred from homology"/>
<evidence type="ECO:0000313" key="6">
    <source>
        <dbReference type="EMBL" id="RXH99105.1"/>
    </source>
</evidence>
<keyword evidence="2" id="KW-0645">Protease</keyword>
<dbReference type="InterPro" id="IPR013128">
    <property type="entry name" value="Peptidase_C1A"/>
</dbReference>
<accession>A0A498JVA7</accession>
<dbReference type="Pfam" id="PF00112">
    <property type="entry name" value="Peptidase_C1"/>
    <property type="match status" value="1"/>
</dbReference>
<dbReference type="Gene3D" id="3.90.70.10">
    <property type="entry name" value="Cysteine proteinases"/>
    <property type="match status" value="1"/>
</dbReference>
<keyword evidence="7" id="KW-1185">Reference proteome</keyword>
<evidence type="ECO:0000256" key="2">
    <source>
        <dbReference type="ARBA" id="ARBA00022670"/>
    </source>
</evidence>
<dbReference type="GO" id="GO:0008234">
    <property type="term" value="F:cysteine-type peptidase activity"/>
    <property type="evidence" value="ECO:0007669"/>
    <property type="project" value="UniProtKB-KW"/>
</dbReference>
<dbReference type="InterPro" id="IPR038765">
    <property type="entry name" value="Papain-like_cys_pep_sf"/>
</dbReference>
<comment type="caution">
    <text evidence="6">The sequence shown here is derived from an EMBL/GenBank/DDBJ whole genome shotgun (WGS) entry which is preliminary data.</text>
</comment>
<comment type="similarity">
    <text evidence="1">Belongs to the peptidase C1 family.</text>
</comment>
<evidence type="ECO:0000256" key="1">
    <source>
        <dbReference type="ARBA" id="ARBA00008455"/>
    </source>
</evidence>
<gene>
    <name evidence="6" type="ORF">DVH24_011430</name>
</gene>
<dbReference type="SUPFAM" id="SSF54001">
    <property type="entry name" value="Cysteine proteinases"/>
    <property type="match status" value="1"/>
</dbReference>
<evidence type="ECO:0000259" key="5">
    <source>
        <dbReference type="SMART" id="SM00645"/>
    </source>
</evidence>
<organism evidence="6 7">
    <name type="scientific">Malus domestica</name>
    <name type="common">Apple</name>
    <name type="synonym">Pyrus malus</name>
    <dbReference type="NCBI Taxonomy" id="3750"/>
    <lineage>
        <taxon>Eukaryota</taxon>
        <taxon>Viridiplantae</taxon>
        <taxon>Streptophyta</taxon>
        <taxon>Embryophyta</taxon>
        <taxon>Tracheophyta</taxon>
        <taxon>Spermatophyta</taxon>
        <taxon>Magnoliopsida</taxon>
        <taxon>eudicotyledons</taxon>
        <taxon>Gunneridae</taxon>
        <taxon>Pentapetalae</taxon>
        <taxon>rosids</taxon>
        <taxon>fabids</taxon>
        <taxon>Rosales</taxon>
        <taxon>Rosaceae</taxon>
        <taxon>Amygdaloideae</taxon>
        <taxon>Maleae</taxon>
        <taxon>Malus</taxon>
    </lineage>
</organism>
<keyword evidence="4" id="KW-0788">Thiol protease</keyword>